<dbReference type="EMBL" id="UWXJ01000001">
    <property type="protein sequence ID" value="VCY81383.1"/>
    <property type="molecule type" value="Genomic_DNA"/>
</dbReference>
<organism evidence="4 5">
    <name type="scientific">Escherichia coli</name>
    <dbReference type="NCBI Taxonomy" id="562"/>
    <lineage>
        <taxon>Bacteria</taxon>
        <taxon>Pseudomonadati</taxon>
        <taxon>Pseudomonadota</taxon>
        <taxon>Gammaproteobacteria</taxon>
        <taxon>Enterobacterales</taxon>
        <taxon>Enterobacteriaceae</taxon>
        <taxon>Escherichia</taxon>
    </lineage>
</organism>
<dbReference type="AlphaFoldDB" id="A0A3P5DKC4"/>
<dbReference type="InterPro" id="IPR036660">
    <property type="entry name" value="Fe-S_hydroAse_TtdB_cat_sf"/>
</dbReference>
<evidence type="ECO:0000259" key="3">
    <source>
        <dbReference type="Pfam" id="PF05683"/>
    </source>
</evidence>
<dbReference type="InterPro" id="IPR020557">
    <property type="entry name" value="Fumarate_lyase_CS"/>
</dbReference>
<dbReference type="SUPFAM" id="SSF117457">
    <property type="entry name" value="FumA C-terminal domain-like"/>
    <property type="match status" value="1"/>
</dbReference>
<keyword evidence="2 4" id="KW-0456">Lyase</keyword>
<dbReference type="Pfam" id="PF05683">
    <property type="entry name" value="Fumerase_C"/>
    <property type="match status" value="1"/>
</dbReference>
<sequence length="153" mass="16612">MHAKLKELIDAGKELPQYIKDHPIYYAGPAKTPAGYPSGSLGPTTAGRMDSYVDLLQSHGGSMIMLAKGNRSQQVTDACHKHGGFYLGSIGGPAAVLAQQSIKHLECVAYPELGMEAIWKIEVEDFPAFILVDDKGNDFFQQIVNKQCANCTK</sequence>
<feature type="domain" description="Fe-S hydro-lyase tartrate dehydratase beta-type catalytic" evidence="3">
    <location>
        <begin position="1"/>
        <end position="142"/>
    </location>
</feature>
<proteinExistence type="inferred from homology"/>
<gene>
    <name evidence="4" type="primary">fumB_1</name>
    <name evidence="4" type="ORF">BANRA_00002</name>
</gene>
<evidence type="ECO:0000313" key="4">
    <source>
        <dbReference type="EMBL" id="VCY81383.1"/>
    </source>
</evidence>
<dbReference type="PROSITE" id="PS00163">
    <property type="entry name" value="FUMARATE_LYASES"/>
    <property type="match status" value="1"/>
</dbReference>
<dbReference type="PANTHER" id="PTHR30389:SF18">
    <property type="entry name" value="FUMARATE HYDRATASE CLASS I, ANAEROBIC"/>
    <property type="match status" value="1"/>
</dbReference>
<reference evidence="4 5" key="1">
    <citation type="submission" date="2018-10" db="EMBL/GenBank/DDBJ databases">
        <authorList>
            <person name="Noll B N."/>
        </authorList>
    </citation>
    <scope>NUCLEOTIDE SEQUENCE [LARGE SCALE GENOMIC DNA]</scope>
    <source>
        <strain evidence="4">Ecoli022</strain>
    </source>
</reference>
<dbReference type="GO" id="GO:0004333">
    <property type="term" value="F:fumarate hydratase activity"/>
    <property type="evidence" value="ECO:0007669"/>
    <property type="project" value="UniProtKB-EC"/>
</dbReference>
<name>A0A3P5DKC4_ECOLX</name>
<evidence type="ECO:0000256" key="2">
    <source>
        <dbReference type="ARBA" id="ARBA00023239"/>
    </source>
</evidence>
<accession>A0A3P5DKC4</accession>
<dbReference type="Proteomes" id="UP000281521">
    <property type="component" value="Unassembled WGS sequence"/>
</dbReference>
<dbReference type="NCBIfam" id="TIGR00723">
    <property type="entry name" value="ttdB_fumA_fumB"/>
    <property type="match status" value="1"/>
</dbReference>
<comment type="similarity">
    <text evidence="1">Belongs to the class-I fumarase family.</text>
</comment>
<evidence type="ECO:0000256" key="1">
    <source>
        <dbReference type="ARBA" id="ARBA00008876"/>
    </source>
</evidence>
<evidence type="ECO:0000313" key="5">
    <source>
        <dbReference type="Proteomes" id="UP000281521"/>
    </source>
</evidence>
<protein>
    <submittedName>
        <fullName evidence="4">Fumarate hydratase class I, anaerobic</fullName>
        <ecNumber evidence="4">4.2.1.2</ecNumber>
    </submittedName>
</protein>
<dbReference type="EC" id="4.2.1.2" evidence="4"/>
<dbReference type="PANTHER" id="PTHR30389">
    <property type="entry name" value="FUMARATE HYDRATASE-RELATED"/>
    <property type="match status" value="1"/>
</dbReference>
<dbReference type="Gene3D" id="3.20.130.10">
    <property type="entry name" value="Fe-S hydro-lyase, tartrate dehydratase beta-type, catalytic domain"/>
    <property type="match status" value="1"/>
</dbReference>
<dbReference type="InterPro" id="IPR051208">
    <property type="entry name" value="Class-I_Fumarase/Tartrate_DH"/>
</dbReference>
<dbReference type="InterPro" id="IPR004647">
    <property type="entry name" value="Fe-S_hydro-lyase_TtdB-typ_cat"/>
</dbReference>